<evidence type="ECO:0000313" key="1">
    <source>
        <dbReference type="EMBL" id="SEA30278.1"/>
    </source>
</evidence>
<sequence length="38" mass="4114">MPPQTLPGCAGCQVPLDFDFTFAFQPIVELSSGEIYGH</sequence>
<organism evidence="1 2">
    <name type="scientific">Marinobacterium iners DSM 11526</name>
    <dbReference type="NCBI Taxonomy" id="1122198"/>
    <lineage>
        <taxon>Bacteria</taxon>
        <taxon>Pseudomonadati</taxon>
        <taxon>Pseudomonadota</taxon>
        <taxon>Gammaproteobacteria</taxon>
        <taxon>Oceanospirillales</taxon>
        <taxon>Oceanospirillaceae</taxon>
        <taxon>Marinobacterium</taxon>
    </lineage>
</organism>
<evidence type="ECO:0008006" key="3">
    <source>
        <dbReference type="Google" id="ProtNLM"/>
    </source>
</evidence>
<reference evidence="2" key="1">
    <citation type="submission" date="2016-10" db="EMBL/GenBank/DDBJ databases">
        <authorList>
            <person name="Varghese N."/>
            <person name="Submissions S."/>
        </authorList>
    </citation>
    <scope>NUCLEOTIDE SEQUENCE [LARGE SCALE GENOMIC DNA]</scope>
    <source>
        <strain evidence="2">DSM 11526</strain>
    </source>
</reference>
<dbReference type="STRING" id="1122198.SAMN02745729_102255"/>
<dbReference type="AlphaFoldDB" id="A0A1H4A3B7"/>
<keyword evidence="2" id="KW-1185">Reference proteome</keyword>
<accession>A0A1H4A3B7</accession>
<dbReference type="Proteomes" id="UP000242469">
    <property type="component" value="Unassembled WGS sequence"/>
</dbReference>
<proteinExistence type="predicted"/>
<protein>
    <recommendedName>
        <fullName evidence="3">EAL domain-containing protein</fullName>
    </recommendedName>
</protein>
<evidence type="ECO:0000313" key="2">
    <source>
        <dbReference type="Proteomes" id="UP000242469"/>
    </source>
</evidence>
<name>A0A1H4A3B7_9GAMM</name>
<gene>
    <name evidence="1" type="ORF">SAMN02745729_102255</name>
</gene>
<dbReference type="EMBL" id="FNRJ01000002">
    <property type="protein sequence ID" value="SEA30278.1"/>
    <property type="molecule type" value="Genomic_DNA"/>
</dbReference>